<comment type="caution">
    <text evidence="1">The sequence shown here is derived from an EMBL/GenBank/DDBJ whole genome shotgun (WGS) entry which is preliminary data.</text>
</comment>
<dbReference type="RefSeq" id="WP_199021751.1">
    <property type="nucleotide sequence ID" value="NZ_JAELUP010000117.1"/>
</dbReference>
<evidence type="ECO:0000313" key="1">
    <source>
        <dbReference type="EMBL" id="MBJ6364149.1"/>
    </source>
</evidence>
<dbReference type="EMBL" id="JAELUP010000117">
    <property type="protein sequence ID" value="MBJ6364149.1"/>
    <property type="molecule type" value="Genomic_DNA"/>
</dbReference>
<proteinExistence type="predicted"/>
<name>A0A934MTE5_9BACL</name>
<sequence length="134" mass="15150">MSDGLTFDTKGFTAGVALMQQRAVSAAKDGMHDSMDDLLRRSRELAPLNKGPLRMTAWSEVTEKDGVVEGAVYYSVVEKEGNGRFNYALRTHEMSEYKNPTTPGTQPKYLERPYKENVERYRDDIAAAIRKELL</sequence>
<reference evidence="1" key="1">
    <citation type="submission" date="2020-12" db="EMBL/GenBank/DDBJ databases">
        <authorList>
            <person name="Huq M.A."/>
        </authorList>
    </citation>
    <scope>NUCLEOTIDE SEQUENCE</scope>
    <source>
        <strain evidence="1">MAHUQ-46</strain>
    </source>
</reference>
<dbReference type="AlphaFoldDB" id="A0A934MTE5"/>
<accession>A0A934MTE5</accession>
<evidence type="ECO:0000313" key="2">
    <source>
        <dbReference type="Proteomes" id="UP000640274"/>
    </source>
</evidence>
<gene>
    <name evidence="1" type="ORF">JFN88_23315</name>
</gene>
<organism evidence="1 2">
    <name type="scientific">Paenibacillus roseus</name>
    <dbReference type="NCBI Taxonomy" id="2798579"/>
    <lineage>
        <taxon>Bacteria</taxon>
        <taxon>Bacillati</taxon>
        <taxon>Bacillota</taxon>
        <taxon>Bacilli</taxon>
        <taxon>Bacillales</taxon>
        <taxon>Paenibacillaceae</taxon>
        <taxon>Paenibacillus</taxon>
    </lineage>
</organism>
<dbReference type="Proteomes" id="UP000640274">
    <property type="component" value="Unassembled WGS sequence"/>
</dbReference>
<protein>
    <recommendedName>
        <fullName evidence="3">HK97 gp10 family phage protein</fullName>
    </recommendedName>
</protein>
<keyword evidence="2" id="KW-1185">Reference proteome</keyword>
<evidence type="ECO:0008006" key="3">
    <source>
        <dbReference type="Google" id="ProtNLM"/>
    </source>
</evidence>